<comment type="caution">
    <text evidence="2">The sequence shown here is derived from an EMBL/GenBank/DDBJ whole genome shotgun (WGS) entry which is preliminary data.</text>
</comment>
<gene>
    <name evidence="2" type="primary">jg24947</name>
    <name evidence="2" type="ORF">PAEG_LOCUS8227</name>
</gene>
<dbReference type="OrthoDB" id="7471813at2759"/>
<feature type="region of interest" description="Disordered" evidence="1">
    <location>
        <begin position="1"/>
        <end position="22"/>
    </location>
</feature>
<evidence type="ECO:0000313" key="3">
    <source>
        <dbReference type="Proteomes" id="UP000838756"/>
    </source>
</evidence>
<proteinExistence type="predicted"/>
<dbReference type="AlphaFoldDB" id="A0A8S4QZ14"/>
<sequence length="104" mass="11087">MSGEKVNESAGTSSGSRPVDVPILGLLQTEAETRDYTNDTNDKLPKAGRLVVYGDSSCLEGGAARPCHWLLLAALQYAIVGHVPSTLREAAATSRRRDVHIIPS</sequence>
<dbReference type="EMBL" id="CAKXAJ010023838">
    <property type="protein sequence ID" value="CAH2228133.1"/>
    <property type="molecule type" value="Genomic_DNA"/>
</dbReference>
<accession>A0A8S4QZ14</accession>
<evidence type="ECO:0000313" key="2">
    <source>
        <dbReference type="EMBL" id="CAH2228133.1"/>
    </source>
</evidence>
<name>A0A8S4QZ14_9NEOP</name>
<evidence type="ECO:0000256" key="1">
    <source>
        <dbReference type="SAM" id="MobiDB-lite"/>
    </source>
</evidence>
<keyword evidence="3" id="KW-1185">Reference proteome</keyword>
<organism evidence="2 3">
    <name type="scientific">Pararge aegeria aegeria</name>
    <dbReference type="NCBI Taxonomy" id="348720"/>
    <lineage>
        <taxon>Eukaryota</taxon>
        <taxon>Metazoa</taxon>
        <taxon>Ecdysozoa</taxon>
        <taxon>Arthropoda</taxon>
        <taxon>Hexapoda</taxon>
        <taxon>Insecta</taxon>
        <taxon>Pterygota</taxon>
        <taxon>Neoptera</taxon>
        <taxon>Endopterygota</taxon>
        <taxon>Lepidoptera</taxon>
        <taxon>Glossata</taxon>
        <taxon>Ditrysia</taxon>
        <taxon>Papilionoidea</taxon>
        <taxon>Nymphalidae</taxon>
        <taxon>Satyrinae</taxon>
        <taxon>Satyrini</taxon>
        <taxon>Parargina</taxon>
        <taxon>Pararge</taxon>
    </lineage>
</organism>
<reference evidence="2" key="1">
    <citation type="submission" date="2022-03" db="EMBL/GenBank/DDBJ databases">
        <authorList>
            <person name="Lindestad O."/>
        </authorList>
    </citation>
    <scope>NUCLEOTIDE SEQUENCE</scope>
</reference>
<feature type="non-terminal residue" evidence="2">
    <location>
        <position position="1"/>
    </location>
</feature>
<protein>
    <submittedName>
        <fullName evidence="2">Jg24947 protein</fullName>
    </submittedName>
</protein>
<dbReference type="Proteomes" id="UP000838756">
    <property type="component" value="Unassembled WGS sequence"/>
</dbReference>